<reference evidence="3" key="1">
    <citation type="journal article" date="2019" name="Int. J. Syst. Evol. Microbiol.">
        <title>The Global Catalogue of Microorganisms (GCM) 10K type strain sequencing project: providing services to taxonomists for standard genome sequencing and annotation.</title>
        <authorList>
            <consortium name="The Broad Institute Genomics Platform"/>
            <consortium name="The Broad Institute Genome Sequencing Center for Infectious Disease"/>
            <person name="Wu L."/>
            <person name="Ma J."/>
        </authorList>
    </citation>
    <scope>NUCLEOTIDE SEQUENCE [LARGE SCALE GENOMIC DNA]</scope>
    <source>
        <strain evidence="3">CGMCC 4.1641</strain>
    </source>
</reference>
<organism evidence="2 3">
    <name type="scientific">Streptomyces aureoversilis</name>
    <dbReference type="NCBI Taxonomy" id="67277"/>
    <lineage>
        <taxon>Bacteria</taxon>
        <taxon>Bacillati</taxon>
        <taxon>Actinomycetota</taxon>
        <taxon>Actinomycetes</taxon>
        <taxon>Kitasatosporales</taxon>
        <taxon>Streptomycetaceae</taxon>
        <taxon>Streptomyces</taxon>
    </lineage>
</organism>
<evidence type="ECO:0000313" key="2">
    <source>
        <dbReference type="EMBL" id="MFC5143526.1"/>
    </source>
</evidence>
<protein>
    <recommendedName>
        <fullName evidence="4">DUF456 domain-containing protein</fullName>
    </recommendedName>
</protein>
<keyword evidence="1" id="KW-0812">Transmembrane</keyword>
<sequence>MHVPHLPLSAWWAITIAALATDLAFWLPLMPSATSKWKRGTGTAAPAACVAALLLLTGGTLEETLPVLAIWFVTPSLMFAGHRKVMRQLWLDHERPEAVQEDRKVPVLIWVQAAVVLAVMACPAGWLVWHIG</sequence>
<keyword evidence="1" id="KW-0472">Membrane</keyword>
<keyword evidence="3" id="KW-1185">Reference proteome</keyword>
<feature type="transmembrane region" description="Helical" evidence="1">
    <location>
        <begin position="107"/>
        <end position="129"/>
    </location>
</feature>
<feature type="transmembrane region" description="Helical" evidence="1">
    <location>
        <begin position="6"/>
        <end position="29"/>
    </location>
</feature>
<evidence type="ECO:0008006" key="4">
    <source>
        <dbReference type="Google" id="ProtNLM"/>
    </source>
</evidence>
<dbReference type="EMBL" id="JBHSKJ010000001">
    <property type="protein sequence ID" value="MFC5143526.1"/>
    <property type="molecule type" value="Genomic_DNA"/>
</dbReference>
<comment type="caution">
    <text evidence="2">The sequence shown here is derived from an EMBL/GenBank/DDBJ whole genome shotgun (WGS) entry which is preliminary data.</text>
</comment>
<feature type="transmembrane region" description="Helical" evidence="1">
    <location>
        <begin position="41"/>
        <end position="61"/>
    </location>
</feature>
<accession>A0ABV9ZSS3</accession>
<gene>
    <name evidence="2" type="ORF">ACFPP6_02300</name>
</gene>
<dbReference type="Proteomes" id="UP001596222">
    <property type="component" value="Unassembled WGS sequence"/>
</dbReference>
<proteinExistence type="predicted"/>
<name>A0ABV9ZSS3_9ACTN</name>
<dbReference type="RefSeq" id="WP_382036470.1">
    <property type="nucleotide sequence ID" value="NZ_JBHSKJ010000001.1"/>
</dbReference>
<evidence type="ECO:0000256" key="1">
    <source>
        <dbReference type="SAM" id="Phobius"/>
    </source>
</evidence>
<evidence type="ECO:0000313" key="3">
    <source>
        <dbReference type="Proteomes" id="UP001596222"/>
    </source>
</evidence>
<keyword evidence="1" id="KW-1133">Transmembrane helix</keyword>